<comment type="caution">
    <text evidence="1">The sequence shown here is derived from an EMBL/GenBank/DDBJ whole genome shotgun (WGS) entry which is preliminary data.</text>
</comment>
<accession>A0A5D3BC72</accession>
<name>A0A5D3BC72_CUCMM</name>
<dbReference type="EMBL" id="SSTD01019767">
    <property type="protein sequence ID" value="TYJ96065.1"/>
    <property type="molecule type" value="Genomic_DNA"/>
</dbReference>
<evidence type="ECO:0000313" key="2">
    <source>
        <dbReference type="Proteomes" id="UP000321947"/>
    </source>
</evidence>
<dbReference type="Proteomes" id="UP000321947">
    <property type="component" value="Unassembled WGS sequence"/>
</dbReference>
<sequence>MSGSRPPNSSGHLPDQIMHSLKRQLPFSSVKPPFASPGDYHRFAPDSRLADQESDAIVVKSPFEINNCLLTTLLADLMNLSSWELGISETS</sequence>
<reference evidence="1 2" key="1">
    <citation type="submission" date="2019-08" db="EMBL/GenBank/DDBJ databases">
        <title>Draft genome sequences of two oriental melons (Cucumis melo L. var makuwa).</title>
        <authorList>
            <person name="Kwon S.-Y."/>
        </authorList>
    </citation>
    <scope>NUCLEOTIDE SEQUENCE [LARGE SCALE GENOMIC DNA]</scope>
    <source>
        <strain evidence="2">cv. Chang Bougi</strain>
        <tissue evidence="1">Leaf</tissue>
    </source>
</reference>
<evidence type="ECO:0000313" key="1">
    <source>
        <dbReference type="EMBL" id="TYJ96065.1"/>
    </source>
</evidence>
<proteinExistence type="predicted"/>
<protein>
    <submittedName>
        <fullName evidence="1">Transcription factor E2FB isoform X1</fullName>
    </submittedName>
</protein>
<gene>
    <name evidence="1" type="ORF">E5676_scaffold182G00240</name>
</gene>
<dbReference type="AlphaFoldDB" id="A0A5D3BC72"/>
<organism evidence="1 2">
    <name type="scientific">Cucumis melo var. makuwa</name>
    <name type="common">Oriental melon</name>
    <dbReference type="NCBI Taxonomy" id="1194695"/>
    <lineage>
        <taxon>Eukaryota</taxon>
        <taxon>Viridiplantae</taxon>
        <taxon>Streptophyta</taxon>
        <taxon>Embryophyta</taxon>
        <taxon>Tracheophyta</taxon>
        <taxon>Spermatophyta</taxon>
        <taxon>Magnoliopsida</taxon>
        <taxon>eudicotyledons</taxon>
        <taxon>Gunneridae</taxon>
        <taxon>Pentapetalae</taxon>
        <taxon>rosids</taxon>
        <taxon>fabids</taxon>
        <taxon>Cucurbitales</taxon>
        <taxon>Cucurbitaceae</taxon>
        <taxon>Benincaseae</taxon>
        <taxon>Cucumis</taxon>
    </lineage>
</organism>